<proteinExistence type="predicted"/>
<feature type="region of interest" description="Disordered" evidence="1">
    <location>
        <begin position="655"/>
        <end position="684"/>
    </location>
</feature>
<organism evidence="2 3">
    <name type="scientific">Rubroshorea leprosula</name>
    <dbReference type="NCBI Taxonomy" id="152421"/>
    <lineage>
        <taxon>Eukaryota</taxon>
        <taxon>Viridiplantae</taxon>
        <taxon>Streptophyta</taxon>
        <taxon>Embryophyta</taxon>
        <taxon>Tracheophyta</taxon>
        <taxon>Spermatophyta</taxon>
        <taxon>Magnoliopsida</taxon>
        <taxon>eudicotyledons</taxon>
        <taxon>Gunneridae</taxon>
        <taxon>Pentapetalae</taxon>
        <taxon>rosids</taxon>
        <taxon>malvids</taxon>
        <taxon>Malvales</taxon>
        <taxon>Dipterocarpaceae</taxon>
        <taxon>Rubroshorea</taxon>
    </lineage>
</organism>
<feature type="region of interest" description="Disordered" evidence="1">
    <location>
        <begin position="595"/>
        <end position="636"/>
    </location>
</feature>
<dbReference type="InterPro" id="IPR043502">
    <property type="entry name" value="DNA/RNA_pol_sf"/>
</dbReference>
<dbReference type="PANTHER" id="PTHR34456:SF13">
    <property type="entry name" value="REVERSE TRANSCRIPTASE DOMAIN-CONTAINING PROTEIN"/>
    <property type="match status" value="1"/>
</dbReference>
<dbReference type="EMBL" id="BPVZ01000651">
    <property type="protein sequence ID" value="GKV52277.1"/>
    <property type="molecule type" value="Genomic_DNA"/>
</dbReference>
<name>A0AAV5MRV7_9ROSI</name>
<dbReference type="Pfam" id="PF05919">
    <property type="entry name" value="Mitovir_RNA_pol"/>
    <property type="match status" value="1"/>
</dbReference>
<reference evidence="2 3" key="1">
    <citation type="journal article" date="2021" name="Commun. Biol.">
        <title>The genome of Shorea leprosula (Dipterocarpaceae) highlights the ecological relevance of drought in aseasonal tropical rainforests.</title>
        <authorList>
            <person name="Ng K.K.S."/>
            <person name="Kobayashi M.J."/>
            <person name="Fawcett J.A."/>
            <person name="Hatakeyama M."/>
            <person name="Paape T."/>
            <person name="Ng C.H."/>
            <person name="Ang C.C."/>
            <person name="Tnah L.H."/>
            <person name="Lee C.T."/>
            <person name="Nishiyama T."/>
            <person name="Sese J."/>
            <person name="O'Brien M.J."/>
            <person name="Copetti D."/>
            <person name="Mohd Noor M.I."/>
            <person name="Ong R.C."/>
            <person name="Putra M."/>
            <person name="Sireger I.Z."/>
            <person name="Indrioko S."/>
            <person name="Kosugi Y."/>
            <person name="Izuno A."/>
            <person name="Isagi Y."/>
            <person name="Lee S.L."/>
            <person name="Shimizu K.K."/>
        </authorList>
    </citation>
    <scope>NUCLEOTIDE SEQUENCE [LARGE SCALE GENOMIC DNA]</scope>
    <source>
        <strain evidence="2">214</strain>
    </source>
</reference>
<dbReference type="Proteomes" id="UP001054252">
    <property type="component" value="Unassembled WGS sequence"/>
</dbReference>
<gene>
    <name evidence="2" type="ORF">SLEP1_g58865</name>
</gene>
<evidence type="ECO:0000313" key="2">
    <source>
        <dbReference type="EMBL" id="GKV52277.1"/>
    </source>
</evidence>
<feature type="compositionally biased region" description="Basic and acidic residues" evidence="1">
    <location>
        <begin position="668"/>
        <end position="684"/>
    </location>
</feature>
<keyword evidence="3" id="KW-1185">Reference proteome</keyword>
<feature type="compositionally biased region" description="Acidic residues" evidence="1">
    <location>
        <begin position="600"/>
        <end position="609"/>
    </location>
</feature>
<evidence type="ECO:0000313" key="3">
    <source>
        <dbReference type="Proteomes" id="UP001054252"/>
    </source>
</evidence>
<protein>
    <recommendedName>
        <fullName evidence="4">RNA-dependent RNA polymerase</fullName>
    </recommendedName>
</protein>
<dbReference type="InterPro" id="IPR008686">
    <property type="entry name" value="RNA_pol_mitovir"/>
</dbReference>
<evidence type="ECO:0000256" key="1">
    <source>
        <dbReference type="SAM" id="MobiDB-lite"/>
    </source>
</evidence>
<sequence length="764" mass="86238">MYRRDERADSLVQLYLSFFSLYRIILIGKKINKSTFESIVTPVADMDAVYQFVTEIKSSFADLIQRYIPDIRSIPLDQGMQWTPTWKALPSFSTMQSLFSRYGRSQWKRCRSSFPAQTFELAGFIWLVEFVNARGEQWNQGTLWALFRRFPFDPSNKRLSEVSLEFFEQRIGPFLPTWSPEVGPVVTGRLGQSIEGGGKRRIFAIGNYVNQRLLHPVHDWLSQVLKKIPQDGTYDQTAPLDLLVGHRHCFSFDLKSATDRWPLVFMFEMFQCLFGRAFASAVVNSALAMNLFQVPFVKGRGKAVSFVAGQPLGYHSSWPLFALTHHLLVWWCAEQVYPLQRFTNYAILGDDIVIADEQVARVYRDALSRLEVRISEQKSLISDTGCAEFAKRFRVKDLSVDLDPISARAVLSCHHPYGLYASNFHKTTSKRVSRYLSMWSKLRLPFEPWLGVSYEGQSSALEGAACGYIRVEIDPRPRNLFIKRTRPPINKGFKGLAMKSFKLRLIRGKNLSVVYPAEEKNGLFKRKGVVTEKEAVSVAVAKGEGKELHTLDGLGFRFGEEDDGDDDLSKKVVLKFGSLLTKVVVNYVLPRVFGPKENQPEELDEDVEEHDSPPVSEIAEVDSGLEPTDGSEVSRDLAKGKALITDTTLMTIQGSRAKGQSVMGESGESSKGKTPSLEETRVSRVTFEKPPEEMTKHLRPLYIRAHIDGKPLLSRVLVDNGAAVNILPLRMVRRLSKSEQDLSPSEVSVTSFDGGVAGSFRWIV</sequence>
<dbReference type="PANTHER" id="PTHR34456">
    <property type="entry name" value="MITOVIRUS RNA-DEPENDENT RNA POLYMERASE"/>
    <property type="match status" value="1"/>
</dbReference>
<dbReference type="SUPFAM" id="SSF56672">
    <property type="entry name" value="DNA/RNA polymerases"/>
    <property type="match status" value="1"/>
</dbReference>
<dbReference type="AlphaFoldDB" id="A0AAV5MRV7"/>
<evidence type="ECO:0008006" key="4">
    <source>
        <dbReference type="Google" id="ProtNLM"/>
    </source>
</evidence>
<comment type="caution">
    <text evidence="2">The sequence shown here is derived from an EMBL/GenBank/DDBJ whole genome shotgun (WGS) entry which is preliminary data.</text>
</comment>
<accession>A0AAV5MRV7</accession>